<evidence type="ECO:0000256" key="1">
    <source>
        <dbReference type="SAM" id="MobiDB-lite"/>
    </source>
</evidence>
<feature type="compositionally biased region" description="Polar residues" evidence="1">
    <location>
        <begin position="345"/>
        <end position="361"/>
    </location>
</feature>
<sequence>MNIEIDKKPPHPVLDNSKKMMQIIANPLYDKLTISRAGHIRKHNSPEYDCKLIRLNRRKEKAMITSPKSSNSEPLSINNNQIQSKLVSENRNSVSTVRTENDRKSNITNTTRYITTHQGFEIRRYTSHNWLSVDLLTKDACQSQDKTFREMLDKQEQNEFIPHKIYTLEYYRKRYQNLLQSYKHGNLTYDQWAKQNYQLHCLRTLYTQAYKREQYCRNLYAQKLRQRHAQSVFKQWKEAKNEGNLGSYRRNTDHSQQTTEIISVSSNPSMSPRNNITNRISMSTIVDNDSEVRSVVQPMNSVKYNLNTLYMLDNQRSSLQAMLKRVVGLAKPLPPPPPPQPQKATSSITNFSSDSGFESNL</sequence>
<feature type="region of interest" description="Disordered" evidence="1">
    <location>
        <begin position="330"/>
        <end position="361"/>
    </location>
</feature>
<dbReference type="EMBL" id="CAJOAY010000514">
    <property type="protein sequence ID" value="CAF3682163.1"/>
    <property type="molecule type" value="Genomic_DNA"/>
</dbReference>
<accession>A0A818TEU9</accession>
<dbReference type="Proteomes" id="UP000663881">
    <property type="component" value="Unassembled WGS sequence"/>
</dbReference>
<name>A0A818TEU9_9BILA</name>
<gene>
    <name evidence="2" type="ORF">OKA104_LOCUS11199</name>
</gene>
<proteinExistence type="predicted"/>
<protein>
    <submittedName>
        <fullName evidence="2">Uncharacterized protein</fullName>
    </submittedName>
</protein>
<evidence type="ECO:0000313" key="3">
    <source>
        <dbReference type="Proteomes" id="UP000663881"/>
    </source>
</evidence>
<feature type="compositionally biased region" description="Pro residues" evidence="1">
    <location>
        <begin position="332"/>
        <end position="341"/>
    </location>
</feature>
<dbReference type="AlphaFoldDB" id="A0A818TEU9"/>
<evidence type="ECO:0000313" key="2">
    <source>
        <dbReference type="EMBL" id="CAF3682163.1"/>
    </source>
</evidence>
<reference evidence="2" key="1">
    <citation type="submission" date="2021-02" db="EMBL/GenBank/DDBJ databases">
        <authorList>
            <person name="Nowell W R."/>
        </authorList>
    </citation>
    <scope>NUCLEOTIDE SEQUENCE</scope>
</reference>
<organism evidence="2 3">
    <name type="scientific">Adineta steineri</name>
    <dbReference type="NCBI Taxonomy" id="433720"/>
    <lineage>
        <taxon>Eukaryota</taxon>
        <taxon>Metazoa</taxon>
        <taxon>Spiralia</taxon>
        <taxon>Gnathifera</taxon>
        <taxon>Rotifera</taxon>
        <taxon>Eurotatoria</taxon>
        <taxon>Bdelloidea</taxon>
        <taxon>Adinetida</taxon>
        <taxon>Adinetidae</taxon>
        <taxon>Adineta</taxon>
    </lineage>
</organism>
<comment type="caution">
    <text evidence="2">The sequence shown here is derived from an EMBL/GenBank/DDBJ whole genome shotgun (WGS) entry which is preliminary data.</text>
</comment>